<proteinExistence type="predicted"/>
<sequence>MRLINYLEALRPSYPGLGQDRKWNGTTGAADVQYCPRLEEWPGFWTEVRQVLRESSGRDFRALKHPKNREGTGLGGIQQARQNQPLLSAAGVSTLLDITIGHPVGEILRTVYDIETTFEGPRSGVTIGDPSRVLCVPQEPTWQKGTNVHPIACNKPLMVINAKPSWVLYLTPYIITTFNQQRDKILSQPRGRRCQNELVRAVSQMFAHLHINNLTYGVLTTYHSTYFFKRLDVEGAHPRLLVSPIIRRTDIGEKSLAAAFVGLAVRSFRQGHRTAALGTPGPFPRVLEANQRTNRKHFVVDGPPQTLSHPFDGHTRRVRRGRGDPPARVRARFVRFLSRNLASTFRGVLEVDGRVPREVIFKIYDLSTPEVAGVCDDELKAYAALTPIQGTHVPRIWAVGTLYGIYRVIAMDFCGSPVPQPPPPEFYEQAPVLFRAIHGYQVVHNDIDLRNFMVLHGRYRVIDLNSAKIGTPEQILREERYLKNLLHKMREGYIY</sequence>
<gene>
    <name evidence="2" type="ORF">TWF481_010012</name>
</gene>
<keyword evidence="3" id="KW-1185">Reference proteome</keyword>
<dbReference type="PANTHER" id="PTHR37171:SF1">
    <property type="entry name" value="SERINE_THREONINE-PROTEIN KINASE YRZF-RELATED"/>
    <property type="match status" value="1"/>
</dbReference>
<accession>A0AAV9VZG0</accession>
<organism evidence="2 3">
    <name type="scientific">Arthrobotrys musiformis</name>
    <dbReference type="NCBI Taxonomy" id="47236"/>
    <lineage>
        <taxon>Eukaryota</taxon>
        <taxon>Fungi</taxon>
        <taxon>Dikarya</taxon>
        <taxon>Ascomycota</taxon>
        <taxon>Pezizomycotina</taxon>
        <taxon>Orbiliomycetes</taxon>
        <taxon>Orbiliales</taxon>
        <taxon>Orbiliaceae</taxon>
        <taxon>Arthrobotrys</taxon>
    </lineage>
</organism>
<feature type="compositionally biased region" description="Basic and acidic residues" evidence="1">
    <location>
        <begin position="311"/>
        <end position="324"/>
    </location>
</feature>
<comment type="caution">
    <text evidence="2">The sequence shown here is derived from an EMBL/GenBank/DDBJ whole genome shotgun (WGS) entry which is preliminary data.</text>
</comment>
<feature type="region of interest" description="Disordered" evidence="1">
    <location>
        <begin position="298"/>
        <end position="324"/>
    </location>
</feature>
<evidence type="ECO:0000313" key="3">
    <source>
        <dbReference type="Proteomes" id="UP001370758"/>
    </source>
</evidence>
<evidence type="ECO:0000313" key="2">
    <source>
        <dbReference type="EMBL" id="KAK6499649.1"/>
    </source>
</evidence>
<dbReference type="Proteomes" id="UP001370758">
    <property type="component" value="Unassembled WGS sequence"/>
</dbReference>
<evidence type="ECO:0008006" key="4">
    <source>
        <dbReference type="Google" id="ProtNLM"/>
    </source>
</evidence>
<dbReference type="PANTHER" id="PTHR37171">
    <property type="entry name" value="SERINE/THREONINE-PROTEIN KINASE YRZF-RELATED"/>
    <property type="match status" value="1"/>
</dbReference>
<dbReference type="AlphaFoldDB" id="A0AAV9VZG0"/>
<dbReference type="InterPro" id="IPR052396">
    <property type="entry name" value="Meiotic_Drive_Suppr_Kinase"/>
</dbReference>
<dbReference type="EMBL" id="JAVHJL010000007">
    <property type="protein sequence ID" value="KAK6499649.1"/>
    <property type="molecule type" value="Genomic_DNA"/>
</dbReference>
<name>A0AAV9VZG0_9PEZI</name>
<reference evidence="2 3" key="1">
    <citation type="submission" date="2023-08" db="EMBL/GenBank/DDBJ databases">
        <authorList>
            <person name="Palmer J.M."/>
        </authorList>
    </citation>
    <scope>NUCLEOTIDE SEQUENCE [LARGE SCALE GENOMIC DNA]</scope>
    <source>
        <strain evidence="2 3">TWF481</strain>
    </source>
</reference>
<evidence type="ECO:0000256" key="1">
    <source>
        <dbReference type="SAM" id="MobiDB-lite"/>
    </source>
</evidence>
<dbReference type="SUPFAM" id="SSF56112">
    <property type="entry name" value="Protein kinase-like (PK-like)"/>
    <property type="match status" value="1"/>
</dbReference>
<protein>
    <recommendedName>
        <fullName evidence="4">Protein kinase domain-containing protein</fullName>
    </recommendedName>
</protein>
<dbReference type="InterPro" id="IPR011009">
    <property type="entry name" value="Kinase-like_dom_sf"/>
</dbReference>